<name>A0ACC3S8K2_9PEZI</name>
<gene>
    <name evidence="1" type="ORF">M8818_006041</name>
</gene>
<sequence>MATYNEKKAFDDQHIEHADSEKNVNDDVTALSSIEATAASKAAWLITLTVSLGGFLFGYDTGYISSVLVTLGTSLGHVLDAGEQELVTSLTSGGALIGAIYAGLTADRYGRKMPIWAACGVFVVGTLLQAAAYSVAQFAVGRFVVGLGVGSAAMVVPLYIGELAPAKYRGRMIAFNNMSVTFGQLIASAIGAGFAHAKGEGWRGTVAIGAIPAILLAILLMWCPESPRQLVAHGRLEQADQVLLRLYTTSTAEQRQQKISSIEMSIHEATETMARESLWVSFRRIFNTPATGRAVLTACIIMAISQLGGFNTLMYYSATLFALVGFSNATAVAITVSGTNFIFSFVNIILVDRFGRRILLVVTVLGMSICMLVAAVAFHWIPINHDLVLETDSVGWPGILVLVTIICYVGFFSSGVATIAWIGTELIPLEVRALGTMLNTVTCWSTNIIIASTFLSMMKGMTPSGAFGFYCGICFFGWVFIVLFYPDVKGMPLETIREVFRHGFGRKYSKQWQKENKNRPKVVQQTFGH</sequence>
<dbReference type="EMBL" id="JAMKPW020000038">
    <property type="protein sequence ID" value="KAK8200726.1"/>
    <property type="molecule type" value="Genomic_DNA"/>
</dbReference>
<keyword evidence="2" id="KW-1185">Reference proteome</keyword>
<reference evidence="1" key="1">
    <citation type="submission" date="2024-02" db="EMBL/GenBank/DDBJ databases">
        <title>Metagenome Assembled Genome of Zalaria obscura JY119.</title>
        <authorList>
            <person name="Vighnesh L."/>
            <person name="Jagadeeshwari U."/>
            <person name="Venkata Ramana C."/>
            <person name="Sasikala C."/>
        </authorList>
    </citation>
    <scope>NUCLEOTIDE SEQUENCE</scope>
    <source>
        <strain evidence="1">JY119</strain>
    </source>
</reference>
<evidence type="ECO:0000313" key="2">
    <source>
        <dbReference type="Proteomes" id="UP001320706"/>
    </source>
</evidence>
<proteinExistence type="predicted"/>
<evidence type="ECO:0000313" key="1">
    <source>
        <dbReference type="EMBL" id="KAK8200726.1"/>
    </source>
</evidence>
<comment type="caution">
    <text evidence="1">The sequence shown here is derived from an EMBL/GenBank/DDBJ whole genome shotgun (WGS) entry which is preliminary data.</text>
</comment>
<accession>A0ACC3S8K2</accession>
<protein>
    <submittedName>
        <fullName evidence="1">Uncharacterized protein</fullName>
    </submittedName>
</protein>
<dbReference type="Proteomes" id="UP001320706">
    <property type="component" value="Unassembled WGS sequence"/>
</dbReference>
<organism evidence="1 2">
    <name type="scientific">Zalaria obscura</name>
    <dbReference type="NCBI Taxonomy" id="2024903"/>
    <lineage>
        <taxon>Eukaryota</taxon>
        <taxon>Fungi</taxon>
        <taxon>Dikarya</taxon>
        <taxon>Ascomycota</taxon>
        <taxon>Pezizomycotina</taxon>
        <taxon>Dothideomycetes</taxon>
        <taxon>Dothideomycetidae</taxon>
        <taxon>Dothideales</taxon>
        <taxon>Zalariaceae</taxon>
        <taxon>Zalaria</taxon>
    </lineage>
</organism>